<proteinExistence type="predicted"/>
<name>A0A934WSD9_9FIRM</name>
<evidence type="ECO:0000313" key="7">
    <source>
        <dbReference type="EMBL" id="MBK6089082.1"/>
    </source>
</evidence>
<gene>
    <name evidence="7" type="ORF">JKK62_10605</name>
</gene>
<feature type="transmembrane region" description="Helical" evidence="6">
    <location>
        <begin position="179"/>
        <end position="201"/>
    </location>
</feature>
<dbReference type="PANTHER" id="PTHR11616">
    <property type="entry name" value="SODIUM/CHLORIDE DEPENDENT TRANSPORTER"/>
    <property type="match status" value="1"/>
</dbReference>
<evidence type="ECO:0000256" key="1">
    <source>
        <dbReference type="ARBA" id="ARBA00004141"/>
    </source>
</evidence>
<evidence type="ECO:0000256" key="4">
    <source>
        <dbReference type="ARBA" id="ARBA00022989"/>
    </source>
</evidence>
<feature type="transmembrane region" description="Helical" evidence="6">
    <location>
        <begin position="319"/>
        <end position="344"/>
    </location>
</feature>
<evidence type="ECO:0000313" key="8">
    <source>
        <dbReference type="Proteomes" id="UP000633365"/>
    </source>
</evidence>
<keyword evidence="2" id="KW-0813">Transport</keyword>
<evidence type="ECO:0000256" key="6">
    <source>
        <dbReference type="SAM" id="Phobius"/>
    </source>
</evidence>
<dbReference type="PRINTS" id="PR00176">
    <property type="entry name" value="NANEUSMPORT"/>
</dbReference>
<comment type="subcellular location">
    <subcellularLocation>
        <location evidence="1">Membrane</location>
        <topology evidence="1">Multi-pass membrane protein</topology>
    </subcellularLocation>
</comment>
<keyword evidence="5 6" id="KW-0472">Membrane</keyword>
<keyword evidence="3 6" id="KW-0812">Transmembrane</keyword>
<dbReference type="Pfam" id="PF00209">
    <property type="entry name" value="SNF"/>
    <property type="match status" value="2"/>
</dbReference>
<dbReference type="Proteomes" id="UP000633365">
    <property type="component" value="Unassembled WGS sequence"/>
</dbReference>
<dbReference type="NCBIfam" id="NF037979">
    <property type="entry name" value="Na_transp"/>
    <property type="match status" value="1"/>
</dbReference>
<feature type="transmembrane region" description="Helical" evidence="6">
    <location>
        <begin position="356"/>
        <end position="379"/>
    </location>
</feature>
<feature type="transmembrane region" description="Helical" evidence="6">
    <location>
        <begin position="255"/>
        <end position="276"/>
    </location>
</feature>
<feature type="transmembrane region" description="Helical" evidence="6">
    <location>
        <begin position="43"/>
        <end position="64"/>
    </location>
</feature>
<comment type="caution">
    <text evidence="7">The sequence shown here is derived from an EMBL/GenBank/DDBJ whole genome shotgun (WGS) entry which is preliminary data.</text>
</comment>
<feature type="transmembrane region" description="Helical" evidence="6">
    <location>
        <begin position="85"/>
        <end position="113"/>
    </location>
</feature>
<accession>A0A934WSD9</accession>
<feature type="transmembrane region" description="Helical" evidence="6">
    <location>
        <begin position="147"/>
        <end position="167"/>
    </location>
</feature>
<dbReference type="GO" id="GO:0035725">
    <property type="term" value="P:sodium ion transmembrane transport"/>
    <property type="evidence" value="ECO:0007669"/>
    <property type="project" value="TreeGrafter"/>
</dbReference>
<dbReference type="GO" id="GO:0005886">
    <property type="term" value="C:plasma membrane"/>
    <property type="evidence" value="ECO:0007669"/>
    <property type="project" value="TreeGrafter"/>
</dbReference>
<keyword evidence="8" id="KW-1185">Reference proteome</keyword>
<dbReference type="PROSITE" id="PS50267">
    <property type="entry name" value="NA_NEUROTRAN_SYMP_3"/>
    <property type="match status" value="1"/>
</dbReference>
<evidence type="ECO:0000256" key="3">
    <source>
        <dbReference type="ARBA" id="ARBA00022692"/>
    </source>
</evidence>
<reference evidence="7" key="1">
    <citation type="submission" date="2021-01" db="EMBL/GenBank/DDBJ databases">
        <title>Genome public.</title>
        <authorList>
            <person name="Liu C."/>
            <person name="Sun Q."/>
        </authorList>
    </citation>
    <scope>NUCLEOTIDE SEQUENCE</scope>
    <source>
        <strain evidence="7">M6</strain>
    </source>
</reference>
<sequence length="395" mass="42274">MEKRGMWSSRLTFILAAVGSAVGLGNAWRFPGLAAKHGGGTFLVVYLLAMLLMGIPLLMMEISIARKFRRGAIESMRGIGKKWEFVGWAATSNAFVIVCYYSVVFAWVILMFVNSWQFAGMTADNEAASTLFLNLTQTTAAIDGGNIPGIVLVCLLIAWGLIFYCIRNGAKSVGKVVKFTVFAPVVLLLIMAVKGCTMEGAMDGIKMLFVPDVNAFSDPTLWVDAIGQVFYSLSIMMAIMFAYGSYVGDDADIAADAMIIAFSDMAVSVLSGIVMFSTMGGTGMLGDITASGIGTAFFVYPTAIVNLTNIGWLNAAFGAIFYLMLITLAIDSAFSIVEGISAAISDKFHLKPKTVTIAVCAISGLISLVFITQAGLAWLDIVDNWTNQINLILIG</sequence>
<organism evidence="7 8">
    <name type="scientific">Ruminococcus difficilis</name>
    <dbReference type="NCBI Taxonomy" id="2763069"/>
    <lineage>
        <taxon>Bacteria</taxon>
        <taxon>Bacillati</taxon>
        <taxon>Bacillota</taxon>
        <taxon>Clostridia</taxon>
        <taxon>Eubacteriales</taxon>
        <taxon>Oscillospiraceae</taxon>
        <taxon>Ruminococcus</taxon>
    </lineage>
</organism>
<protein>
    <submittedName>
        <fullName evidence="7">Sodium-dependent transporter</fullName>
    </submittedName>
</protein>
<evidence type="ECO:0000256" key="2">
    <source>
        <dbReference type="ARBA" id="ARBA00022448"/>
    </source>
</evidence>
<evidence type="ECO:0000256" key="5">
    <source>
        <dbReference type="ARBA" id="ARBA00023136"/>
    </source>
</evidence>
<dbReference type="AlphaFoldDB" id="A0A934WSD9"/>
<dbReference type="SUPFAM" id="SSF161070">
    <property type="entry name" value="SNF-like"/>
    <property type="match status" value="1"/>
</dbReference>
<dbReference type="InterPro" id="IPR000175">
    <property type="entry name" value="Na/ntran_symport"/>
</dbReference>
<keyword evidence="4 6" id="KW-1133">Transmembrane helix</keyword>
<dbReference type="EMBL" id="JAEQMG010000113">
    <property type="protein sequence ID" value="MBK6089082.1"/>
    <property type="molecule type" value="Genomic_DNA"/>
</dbReference>
<dbReference type="PANTHER" id="PTHR11616:SF240">
    <property type="entry name" value="BLOATED TUBULES, ISOFORM B-RELATED"/>
    <property type="match status" value="1"/>
</dbReference>
<dbReference type="InterPro" id="IPR037272">
    <property type="entry name" value="SNS_sf"/>
</dbReference>
<feature type="transmembrane region" description="Helical" evidence="6">
    <location>
        <begin position="221"/>
        <end position="243"/>
    </location>
</feature>
<feature type="non-terminal residue" evidence="7">
    <location>
        <position position="395"/>
    </location>
</feature>
<dbReference type="RefSeq" id="WP_201427877.1">
    <property type="nucleotide sequence ID" value="NZ_JAEQMG010000113.1"/>
</dbReference>
<feature type="transmembrane region" description="Helical" evidence="6">
    <location>
        <begin position="288"/>
        <end position="307"/>
    </location>
</feature>